<reference evidence="4 5" key="1">
    <citation type="submission" date="2010-05" db="EMBL/GenBank/DDBJ databases">
        <title>Complete sequence of Thermincola sp. JR.</title>
        <authorList>
            <consortium name="US DOE Joint Genome Institute"/>
            <person name="Lucas S."/>
            <person name="Copeland A."/>
            <person name="Lapidus A."/>
            <person name="Cheng J.-F."/>
            <person name="Bruce D."/>
            <person name="Goodwin L."/>
            <person name="Pitluck S."/>
            <person name="Chertkov O."/>
            <person name="Detter J.C."/>
            <person name="Han C."/>
            <person name="Tapia R."/>
            <person name="Land M."/>
            <person name="Hauser L."/>
            <person name="Kyrpides N."/>
            <person name="Mikhailova N."/>
            <person name="Hazen T.C."/>
            <person name="Woyke T."/>
        </authorList>
    </citation>
    <scope>NUCLEOTIDE SEQUENCE [LARGE SCALE GENOMIC DNA]</scope>
    <source>
        <strain evidence="4 5">JR</strain>
    </source>
</reference>
<name>D5X8R7_THEPJ</name>
<proteinExistence type="predicted"/>
<dbReference type="AlphaFoldDB" id="D5X8R7"/>
<evidence type="ECO:0000256" key="2">
    <source>
        <dbReference type="SAM" id="Phobius"/>
    </source>
</evidence>
<dbReference type="Gene3D" id="1.25.40.10">
    <property type="entry name" value="Tetratricopeptide repeat domain"/>
    <property type="match status" value="2"/>
</dbReference>
<dbReference type="Pfam" id="PF23914">
    <property type="entry name" value="TPR_CcmH_CycH"/>
    <property type="match status" value="1"/>
</dbReference>
<keyword evidence="1" id="KW-0802">TPR repeat</keyword>
<dbReference type="GO" id="GO:0019894">
    <property type="term" value="F:kinesin binding"/>
    <property type="evidence" value="ECO:0007669"/>
    <property type="project" value="TreeGrafter"/>
</dbReference>
<dbReference type="Pfam" id="PF13181">
    <property type="entry name" value="TPR_8"/>
    <property type="match status" value="1"/>
</dbReference>
<keyword evidence="5" id="KW-1185">Reference proteome</keyword>
<dbReference type="PANTHER" id="PTHR44117">
    <property type="entry name" value="INTRAFLAGELLAR TRANSPORT PROTEIN 88 HOMOLOG"/>
    <property type="match status" value="1"/>
</dbReference>
<organism evidence="4 5">
    <name type="scientific">Thermincola potens (strain JR)</name>
    <dbReference type="NCBI Taxonomy" id="635013"/>
    <lineage>
        <taxon>Bacteria</taxon>
        <taxon>Bacillati</taxon>
        <taxon>Bacillota</taxon>
        <taxon>Clostridia</taxon>
        <taxon>Eubacteriales</taxon>
        <taxon>Thermincolaceae</taxon>
        <taxon>Thermincola</taxon>
    </lineage>
</organism>
<dbReference type="SMART" id="SM00028">
    <property type="entry name" value="TPR"/>
    <property type="match status" value="4"/>
</dbReference>
<dbReference type="STRING" id="635013.TherJR_2098"/>
<keyword evidence="2" id="KW-0472">Membrane</keyword>
<feature type="domain" description="Cytochrome c-type biogenesis protein H TPR" evidence="3">
    <location>
        <begin position="62"/>
        <end position="171"/>
    </location>
</feature>
<dbReference type="HOGENOM" id="CLU_003728_11_7_9"/>
<feature type="repeat" description="TPR" evidence="1">
    <location>
        <begin position="138"/>
        <end position="171"/>
    </location>
</feature>
<keyword evidence="2" id="KW-0812">Transmembrane</keyword>
<dbReference type="EMBL" id="CP002028">
    <property type="protein sequence ID" value="ADG82943.1"/>
    <property type="molecule type" value="Genomic_DNA"/>
</dbReference>
<dbReference type="Proteomes" id="UP000002377">
    <property type="component" value="Chromosome"/>
</dbReference>
<dbReference type="eggNOG" id="COG0457">
    <property type="taxonomic scope" value="Bacteria"/>
</dbReference>
<dbReference type="InterPro" id="IPR011990">
    <property type="entry name" value="TPR-like_helical_dom_sf"/>
</dbReference>
<feature type="repeat" description="TPR" evidence="1">
    <location>
        <begin position="172"/>
        <end position="205"/>
    </location>
</feature>
<protein>
    <submittedName>
        <fullName evidence="4">Tetratricopeptide TPR_2 repeat protein</fullName>
    </submittedName>
</protein>
<dbReference type="InterPro" id="IPR056413">
    <property type="entry name" value="TPR_CcmH_CycH"/>
</dbReference>
<dbReference type="SUPFAM" id="SSF48452">
    <property type="entry name" value="TPR-like"/>
    <property type="match status" value="1"/>
</dbReference>
<gene>
    <name evidence="4" type="ordered locus">TherJR_2098</name>
</gene>
<dbReference type="PANTHER" id="PTHR44117:SF1">
    <property type="entry name" value="INTRAFLAGELLAR TRANSPORT PROTEIN 88 HOMOLOG"/>
    <property type="match status" value="1"/>
</dbReference>
<accession>D5X8R7</accession>
<feature type="transmembrane region" description="Helical" evidence="2">
    <location>
        <begin position="18"/>
        <end position="42"/>
    </location>
</feature>
<dbReference type="PROSITE" id="PS50293">
    <property type="entry name" value="TPR_REGION"/>
    <property type="match status" value="1"/>
</dbReference>
<dbReference type="PROSITE" id="PS50005">
    <property type="entry name" value="TPR"/>
    <property type="match status" value="3"/>
</dbReference>
<evidence type="ECO:0000256" key="1">
    <source>
        <dbReference type="PROSITE-ProRule" id="PRU00339"/>
    </source>
</evidence>
<evidence type="ECO:0000259" key="3">
    <source>
        <dbReference type="Pfam" id="PF23914"/>
    </source>
</evidence>
<dbReference type="OrthoDB" id="1806831at2"/>
<feature type="repeat" description="TPR" evidence="1">
    <location>
        <begin position="70"/>
        <end position="103"/>
    </location>
</feature>
<dbReference type="KEGG" id="tjr:TherJR_2098"/>
<dbReference type="GO" id="GO:0005814">
    <property type="term" value="C:centriole"/>
    <property type="evidence" value="ECO:0007669"/>
    <property type="project" value="TreeGrafter"/>
</dbReference>
<evidence type="ECO:0000313" key="5">
    <source>
        <dbReference type="Proteomes" id="UP000002377"/>
    </source>
</evidence>
<sequence length="215" mass="24698">MAAVNQESAAKDVVSIKVAILIIILSVIVFIGTGLLIGHMYFWDGGNPVSKLDIDYRRGIAQVEQNPDDPQAHIDLGWVYMQKKQYTLAEREYLAALNLDRNNISAQYNLALLKIQVGKIDEAKKILEQIKRKRPEDLKARATLGYVYAEKGLYEKALAEFRLVEKYYPTNADLMFQFGRVYEKQGDDAQAREYYYRALKFDPHMDKAKEALKKL</sequence>
<evidence type="ECO:0000313" key="4">
    <source>
        <dbReference type="EMBL" id="ADG82943.1"/>
    </source>
</evidence>
<keyword evidence="2" id="KW-1133">Transmembrane helix</keyword>
<dbReference type="InterPro" id="IPR019734">
    <property type="entry name" value="TPR_rpt"/>
</dbReference>